<name>A0A132EMM7_9BURK</name>
<dbReference type="InterPro" id="IPR036388">
    <property type="entry name" value="WH-like_DNA-bd_sf"/>
</dbReference>
<comment type="similarity">
    <text evidence="1">Belongs to the initiator RepB protein family.</text>
</comment>
<dbReference type="AlphaFoldDB" id="A0A132EMM7"/>
<accession>A0A132EMM7</accession>
<organism evidence="3 4">
    <name type="scientific">Burkholderia pseudomultivorans</name>
    <dbReference type="NCBI Taxonomy" id="1207504"/>
    <lineage>
        <taxon>Bacteria</taxon>
        <taxon>Pseudomonadati</taxon>
        <taxon>Pseudomonadota</taxon>
        <taxon>Betaproteobacteria</taxon>
        <taxon>Burkholderiales</taxon>
        <taxon>Burkholderiaceae</taxon>
        <taxon>Burkholderia</taxon>
        <taxon>Burkholderia cepacia complex</taxon>
    </lineage>
</organism>
<dbReference type="RefSeq" id="WP_060239190.1">
    <property type="nucleotide sequence ID" value="NZ_LPJR01000002.1"/>
</dbReference>
<dbReference type="OrthoDB" id="9122127at2"/>
<gene>
    <name evidence="3" type="ORF">WT56_34285</name>
</gene>
<sequence>MSENELAEIERPESYERSVTVRNELVRRIQRMKLSEKRLLALAIAKCNPKPKLFLHRATAIDPAIGAAPGWTVRITAQEFMEAYPQIDPKHAYVDLKKAAADLWECEVEWDDEKLERGKKVKVRRKVRWIYEEVDTHTPGWIELKFSPSIAPYLLGIEKEFTRYKLRHAADLRSMYSWRLLEMMAQYRDTGVLMIDYDEFCEAMGAPESCVKDAGQLRRRVIEPAVKELQEKNSLSIEWEAVKLAGRKITGFKFRFNKDPQGRLF</sequence>
<dbReference type="GO" id="GO:0006270">
    <property type="term" value="P:DNA replication initiation"/>
    <property type="evidence" value="ECO:0007669"/>
    <property type="project" value="InterPro"/>
</dbReference>
<proteinExistence type="inferred from homology"/>
<dbReference type="Pfam" id="PF21205">
    <property type="entry name" value="Rep3_C"/>
    <property type="match status" value="1"/>
</dbReference>
<dbReference type="Proteomes" id="UP000062912">
    <property type="component" value="Unassembled WGS sequence"/>
</dbReference>
<dbReference type="Pfam" id="PF01051">
    <property type="entry name" value="Rep3_N"/>
    <property type="match status" value="1"/>
</dbReference>
<dbReference type="Gene3D" id="1.10.10.10">
    <property type="entry name" value="Winged helix-like DNA-binding domain superfamily/Winged helix DNA-binding domain"/>
    <property type="match status" value="2"/>
</dbReference>
<evidence type="ECO:0000313" key="4">
    <source>
        <dbReference type="Proteomes" id="UP000062912"/>
    </source>
</evidence>
<dbReference type="EMBL" id="LPJR01000002">
    <property type="protein sequence ID" value="KWF37410.1"/>
    <property type="molecule type" value="Genomic_DNA"/>
</dbReference>
<dbReference type="GO" id="GO:0003887">
    <property type="term" value="F:DNA-directed DNA polymerase activity"/>
    <property type="evidence" value="ECO:0007669"/>
    <property type="project" value="InterPro"/>
</dbReference>
<evidence type="ECO:0000256" key="1">
    <source>
        <dbReference type="ARBA" id="ARBA00038283"/>
    </source>
</evidence>
<feature type="domain" description="Initiator Rep protein WH1" evidence="2">
    <location>
        <begin position="19"/>
        <end position="184"/>
    </location>
</feature>
<dbReference type="InterPro" id="IPR000525">
    <property type="entry name" value="Initiator_Rep_WH1"/>
</dbReference>
<dbReference type="InterPro" id="IPR036390">
    <property type="entry name" value="WH_DNA-bd_sf"/>
</dbReference>
<comment type="caution">
    <text evidence="3">The sequence shown here is derived from an EMBL/GenBank/DDBJ whole genome shotgun (WGS) entry which is preliminary data.</text>
</comment>
<protein>
    <recommendedName>
        <fullName evidence="2">Initiator Rep protein WH1 domain-containing protein</fullName>
    </recommendedName>
</protein>
<evidence type="ECO:0000259" key="2">
    <source>
        <dbReference type="Pfam" id="PF01051"/>
    </source>
</evidence>
<reference evidence="3 4" key="1">
    <citation type="submission" date="2015-11" db="EMBL/GenBank/DDBJ databases">
        <title>Expanding the genomic diversity of Burkholderia species for the development of highly accurate diagnostics.</title>
        <authorList>
            <person name="Sahl J."/>
            <person name="Keim P."/>
            <person name="Wagner D."/>
        </authorList>
    </citation>
    <scope>NUCLEOTIDE SEQUENCE [LARGE SCALE GENOMIC DNA]</scope>
    <source>
        <strain evidence="3 4">MSMB368WGS</strain>
    </source>
</reference>
<dbReference type="SUPFAM" id="SSF46785">
    <property type="entry name" value="Winged helix' DNA-binding domain"/>
    <property type="match status" value="2"/>
</dbReference>
<evidence type="ECO:0000313" key="3">
    <source>
        <dbReference type="EMBL" id="KWF37410.1"/>
    </source>
</evidence>